<sequence length="49" mass="5538">DLGFMNYAGKGIWIIDGVEIISDHPLSDEDAADRRQGRRPEADLEWVPL</sequence>
<accession>E4Y1T3</accession>
<organism evidence="2">
    <name type="scientific">Oikopleura dioica</name>
    <name type="common">Tunicate</name>
    <dbReference type="NCBI Taxonomy" id="34765"/>
    <lineage>
        <taxon>Eukaryota</taxon>
        <taxon>Metazoa</taxon>
        <taxon>Chordata</taxon>
        <taxon>Tunicata</taxon>
        <taxon>Appendicularia</taxon>
        <taxon>Copelata</taxon>
        <taxon>Oikopleuridae</taxon>
        <taxon>Oikopleura</taxon>
    </lineage>
</organism>
<reference evidence="2" key="1">
    <citation type="journal article" date="2010" name="Science">
        <title>Plasticity of animal genome architecture unmasked by rapid evolution of a pelagic tunicate.</title>
        <authorList>
            <person name="Denoeud F."/>
            <person name="Henriet S."/>
            <person name="Mungpakdee S."/>
            <person name="Aury J.M."/>
            <person name="Da Silva C."/>
            <person name="Brinkmann H."/>
            <person name="Mikhaleva J."/>
            <person name="Olsen L.C."/>
            <person name="Jubin C."/>
            <person name="Canestro C."/>
            <person name="Bouquet J.M."/>
            <person name="Danks G."/>
            <person name="Poulain J."/>
            <person name="Campsteijn C."/>
            <person name="Adamski M."/>
            <person name="Cross I."/>
            <person name="Yadetie F."/>
            <person name="Muffato M."/>
            <person name="Louis A."/>
            <person name="Butcher S."/>
            <person name="Tsagkogeorga G."/>
            <person name="Konrad A."/>
            <person name="Singh S."/>
            <person name="Jensen M.F."/>
            <person name="Cong E.H."/>
            <person name="Eikeseth-Otteraa H."/>
            <person name="Noel B."/>
            <person name="Anthouard V."/>
            <person name="Porcel B.M."/>
            <person name="Kachouri-Lafond R."/>
            <person name="Nishino A."/>
            <person name="Ugolini M."/>
            <person name="Chourrout P."/>
            <person name="Nishida H."/>
            <person name="Aasland R."/>
            <person name="Huzurbazar S."/>
            <person name="Westhof E."/>
            <person name="Delsuc F."/>
            <person name="Lehrach H."/>
            <person name="Reinhardt R."/>
            <person name="Weissenbach J."/>
            <person name="Roy S.W."/>
            <person name="Artiguenave F."/>
            <person name="Postlethwait J.H."/>
            <person name="Manak J.R."/>
            <person name="Thompson E.M."/>
            <person name="Jaillon O."/>
            <person name="Du Pasquier L."/>
            <person name="Boudinot P."/>
            <person name="Liberles D.A."/>
            <person name="Volff J.N."/>
            <person name="Philippe H."/>
            <person name="Lenhard B."/>
            <person name="Roest Crollius H."/>
            <person name="Wincker P."/>
            <person name="Chourrout D."/>
        </authorList>
    </citation>
    <scope>NUCLEOTIDE SEQUENCE [LARGE SCALE GENOMIC DNA]</scope>
</reference>
<dbReference type="EMBL" id="FN653689">
    <property type="protein sequence ID" value="CBY15827.1"/>
    <property type="molecule type" value="Genomic_DNA"/>
</dbReference>
<evidence type="ECO:0000313" key="2">
    <source>
        <dbReference type="EMBL" id="CBY15827.1"/>
    </source>
</evidence>
<dbReference type="Proteomes" id="UP000001307">
    <property type="component" value="Unassembled WGS sequence"/>
</dbReference>
<keyword evidence="3" id="KW-1185">Reference proteome</keyword>
<protein>
    <submittedName>
        <fullName evidence="2">Uncharacterized protein</fullName>
    </submittedName>
</protein>
<feature type="non-terminal residue" evidence="2">
    <location>
        <position position="1"/>
    </location>
</feature>
<dbReference type="AlphaFoldDB" id="E4Y1T3"/>
<name>E4Y1T3_OIKDI</name>
<evidence type="ECO:0000313" key="3">
    <source>
        <dbReference type="Proteomes" id="UP000001307"/>
    </source>
</evidence>
<feature type="compositionally biased region" description="Basic and acidic residues" evidence="1">
    <location>
        <begin position="26"/>
        <end position="42"/>
    </location>
</feature>
<dbReference type="InParanoid" id="E4Y1T3"/>
<evidence type="ECO:0000256" key="1">
    <source>
        <dbReference type="SAM" id="MobiDB-lite"/>
    </source>
</evidence>
<gene>
    <name evidence="2" type="ORF">GSOID_T00014148001</name>
</gene>
<proteinExistence type="predicted"/>
<feature type="region of interest" description="Disordered" evidence="1">
    <location>
        <begin position="26"/>
        <end position="49"/>
    </location>
</feature>